<reference evidence="1 2" key="1">
    <citation type="submission" date="2015-05" db="EMBL/GenBank/DDBJ databases">
        <title>Draft genome sequence of Microvirga vignae strain BR3299, a novel nitrogen fixing bacteria isolated from Brazil semi-aired region.</title>
        <authorList>
            <person name="Zilli J.E."/>
            <person name="Passos S.R."/>
            <person name="Leite J."/>
            <person name="Baldani J.I."/>
            <person name="Xavier G.R."/>
            <person name="Rumjaneck N.G."/>
            <person name="Simoes-Araujo J.L."/>
        </authorList>
    </citation>
    <scope>NUCLEOTIDE SEQUENCE [LARGE SCALE GENOMIC DNA]</scope>
    <source>
        <strain evidence="1 2">BR3299</strain>
    </source>
</reference>
<name>A0A0H1RE94_9HYPH</name>
<keyword evidence="2" id="KW-1185">Reference proteome</keyword>
<dbReference type="EMBL" id="LCYG01000020">
    <property type="protein sequence ID" value="KLK93503.1"/>
    <property type="molecule type" value="Genomic_DNA"/>
</dbReference>
<sequence length="136" mass="15509">MDQKANGVEPVNAATLRQGSWRLGGVVGKGFHHHMGREGSERNVPMRFLVAALIGFSFALPLPVKAQTERLPLKSRSERRVEELNRDMQQERRIQSLEQDFRLKNGQIRQDIERQRIFSSPPITSPYRCSPGAVRC</sequence>
<dbReference type="PATRIC" id="fig|1225564.3.peg.2500"/>
<evidence type="ECO:0000313" key="2">
    <source>
        <dbReference type="Proteomes" id="UP000035489"/>
    </source>
</evidence>
<evidence type="ECO:0000313" key="1">
    <source>
        <dbReference type="EMBL" id="KLK93503.1"/>
    </source>
</evidence>
<proteinExistence type="predicted"/>
<dbReference type="Proteomes" id="UP000035489">
    <property type="component" value="Unassembled WGS sequence"/>
</dbReference>
<comment type="caution">
    <text evidence="1">The sequence shown here is derived from an EMBL/GenBank/DDBJ whole genome shotgun (WGS) entry which is preliminary data.</text>
</comment>
<gene>
    <name evidence="1" type="ORF">AA309_09360</name>
</gene>
<accession>A0A0H1RE94</accession>
<dbReference type="AlphaFoldDB" id="A0A0H1RE94"/>
<organism evidence="1 2">
    <name type="scientific">Microvirga vignae</name>
    <dbReference type="NCBI Taxonomy" id="1225564"/>
    <lineage>
        <taxon>Bacteria</taxon>
        <taxon>Pseudomonadati</taxon>
        <taxon>Pseudomonadota</taxon>
        <taxon>Alphaproteobacteria</taxon>
        <taxon>Hyphomicrobiales</taxon>
        <taxon>Methylobacteriaceae</taxon>
        <taxon>Microvirga</taxon>
    </lineage>
</organism>
<protein>
    <submittedName>
        <fullName evidence="1">Uncharacterized protein</fullName>
    </submittedName>
</protein>